<protein>
    <submittedName>
        <fullName evidence="2">Uncharacterized protein</fullName>
    </submittedName>
</protein>
<keyword evidence="1" id="KW-0472">Membrane</keyword>
<proteinExistence type="predicted"/>
<evidence type="ECO:0000256" key="1">
    <source>
        <dbReference type="SAM" id="Phobius"/>
    </source>
</evidence>
<accession>A0AAD7HXQ8</accession>
<feature type="transmembrane region" description="Helical" evidence="1">
    <location>
        <begin position="168"/>
        <end position="187"/>
    </location>
</feature>
<sequence length="376" mass="42274">MVRRKVREAYEDVSVHEQPSWGPQTVRILSILVYLDHVVRLLASHCARFGALKGGQSTRRAFDARRTEHVELAVERVTNSSVVVAPPSSQECLCNSAHPRTPFGGPTDSLRLQSLFAAITSGIALLRRPLAYRQTTYRTRSEPGASSRRENIAHDFEMDVHETARRHAYPLLRGNLGAFISTGHYIGVGPISRNLSDNFYLPFLRRWRFISFGAVYHFILYFLRKYVTRRGYNIGGRLYGDRDVRVIGSRRHFSSSLEAGNGSAKYVRGRKFQSMHSLISGISAAPSFRTHFGERRKGYPNSDTLCSVDPNLTGISRPPLSPDHMARPRRGASPLVLLHRLAVTGPWREVMYRTSSAGSPRRVIPVQGKLKADVHV</sequence>
<keyword evidence="1" id="KW-1133">Transmembrane helix</keyword>
<evidence type="ECO:0000313" key="2">
    <source>
        <dbReference type="EMBL" id="KAJ7730610.1"/>
    </source>
</evidence>
<dbReference type="EMBL" id="JARJLG010000189">
    <property type="protein sequence ID" value="KAJ7730610.1"/>
    <property type="molecule type" value="Genomic_DNA"/>
</dbReference>
<dbReference type="Proteomes" id="UP001215280">
    <property type="component" value="Unassembled WGS sequence"/>
</dbReference>
<dbReference type="AlphaFoldDB" id="A0AAD7HXQ8"/>
<feature type="transmembrane region" description="Helical" evidence="1">
    <location>
        <begin position="207"/>
        <end position="223"/>
    </location>
</feature>
<gene>
    <name evidence="2" type="ORF">DFH07DRAFT_781566</name>
</gene>
<organism evidence="2 3">
    <name type="scientific">Mycena maculata</name>
    <dbReference type="NCBI Taxonomy" id="230809"/>
    <lineage>
        <taxon>Eukaryota</taxon>
        <taxon>Fungi</taxon>
        <taxon>Dikarya</taxon>
        <taxon>Basidiomycota</taxon>
        <taxon>Agaricomycotina</taxon>
        <taxon>Agaricomycetes</taxon>
        <taxon>Agaricomycetidae</taxon>
        <taxon>Agaricales</taxon>
        <taxon>Marasmiineae</taxon>
        <taxon>Mycenaceae</taxon>
        <taxon>Mycena</taxon>
    </lineage>
</organism>
<keyword evidence="3" id="KW-1185">Reference proteome</keyword>
<evidence type="ECO:0000313" key="3">
    <source>
        <dbReference type="Proteomes" id="UP001215280"/>
    </source>
</evidence>
<reference evidence="2" key="1">
    <citation type="submission" date="2023-03" db="EMBL/GenBank/DDBJ databases">
        <title>Massive genome expansion in bonnet fungi (Mycena s.s.) driven by repeated elements and novel gene families across ecological guilds.</title>
        <authorList>
            <consortium name="Lawrence Berkeley National Laboratory"/>
            <person name="Harder C.B."/>
            <person name="Miyauchi S."/>
            <person name="Viragh M."/>
            <person name="Kuo A."/>
            <person name="Thoen E."/>
            <person name="Andreopoulos B."/>
            <person name="Lu D."/>
            <person name="Skrede I."/>
            <person name="Drula E."/>
            <person name="Henrissat B."/>
            <person name="Morin E."/>
            <person name="Kohler A."/>
            <person name="Barry K."/>
            <person name="LaButti K."/>
            <person name="Morin E."/>
            <person name="Salamov A."/>
            <person name="Lipzen A."/>
            <person name="Mereny Z."/>
            <person name="Hegedus B."/>
            <person name="Baldrian P."/>
            <person name="Stursova M."/>
            <person name="Weitz H."/>
            <person name="Taylor A."/>
            <person name="Grigoriev I.V."/>
            <person name="Nagy L.G."/>
            <person name="Martin F."/>
            <person name="Kauserud H."/>
        </authorList>
    </citation>
    <scope>NUCLEOTIDE SEQUENCE</scope>
    <source>
        <strain evidence="2">CBHHK188m</strain>
    </source>
</reference>
<keyword evidence="1" id="KW-0812">Transmembrane</keyword>
<name>A0AAD7HXQ8_9AGAR</name>
<comment type="caution">
    <text evidence="2">The sequence shown here is derived from an EMBL/GenBank/DDBJ whole genome shotgun (WGS) entry which is preliminary data.</text>
</comment>